<feature type="region of interest" description="Disordered" evidence="1">
    <location>
        <begin position="200"/>
        <end position="221"/>
    </location>
</feature>
<dbReference type="GO" id="GO:0005829">
    <property type="term" value="C:cytosol"/>
    <property type="evidence" value="ECO:0007669"/>
    <property type="project" value="TreeGrafter"/>
</dbReference>
<dbReference type="Proteomes" id="UP000006415">
    <property type="component" value="Unassembled WGS sequence"/>
</dbReference>
<dbReference type="InterPro" id="IPR005025">
    <property type="entry name" value="FMN_Rdtase-like_dom"/>
</dbReference>
<evidence type="ECO:0000313" key="3">
    <source>
        <dbReference type="EMBL" id="EJD65024.1"/>
    </source>
</evidence>
<sequence length="221" mass="24295">MKFVAIAGTNKIGSTNRMLIEFIRSRYSYKADIEVLDISGLPVYSKVPEPEVPQCVLDLAQAISSSDGVIISTPEYDHSVPAVLMNALEWLSYGIHPFYNKPVLIVGASFGTLGTSRAQLHLRRMLDAPELHAFVLPSSEFLVDHSLQAFDDNGQLKDGKLTAKLDSMVDSFIELASAAGSVSPRQYEQEDMKRYAYVSSPDSPVYDEWRSARGSSAEDAA</sequence>
<dbReference type="PANTHER" id="PTHR30543">
    <property type="entry name" value="CHROMATE REDUCTASE"/>
    <property type="match status" value="1"/>
</dbReference>
<dbReference type="AlphaFoldDB" id="J0WZM2"/>
<dbReference type="Gene3D" id="3.40.50.360">
    <property type="match status" value="1"/>
</dbReference>
<dbReference type="RefSeq" id="WP_007147535.1">
    <property type="nucleotide sequence ID" value="NZ_AKCI01000001.1"/>
</dbReference>
<dbReference type="PANTHER" id="PTHR30543:SF21">
    <property type="entry name" value="NAD(P)H-DEPENDENT FMN REDUCTASE LOT6"/>
    <property type="match status" value="1"/>
</dbReference>
<gene>
    <name evidence="3" type="ORF">HMPREF9156_00468</name>
</gene>
<dbReference type="STRING" id="857290.HMPREF9156_00468"/>
<proteinExistence type="predicted"/>
<feature type="domain" description="NADPH-dependent FMN reductase-like" evidence="2">
    <location>
        <begin position="1"/>
        <end position="146"/>
    </location>
</feature>
<dbReference type="InterPro" id="IPR029039">
    <property type="entry name" value="Flavoprotein-like_sf"/>
</dbReference>
<evidence type="ECO:0000313" key="4">
    <source>
        <dbReference type="Proteomes" id="UP000006415"/>
    </source>
</evidence>
<dbReference type="InterPro" id="IPR050712">
    <property type="entry name" value="NAD(P)H-dep_reductase"/>
</dbReference>
<name>J0WZM2_9BIFI</name>
<evidence type="ECO:0000259" key="2">
    <source>
        <dbReference type="Pfam" id="PF03358"/>
    </source>
</evidence>
<evidence type="ECO:0000256" key="1">
    <source>
        <dbReference type="SAM" id="MobiDB-lite"/>
    </source>
</evidence>
<dbReference type="SUPFAM" id="SSF52218">
    <property type="entry name" value="Flavoproteins"/>
    <property type="match status" value="1"/>
</dbReference>
<dbReference type="HOGENOM" id="CLU_055322_4_0_11"/>
<protein>
    <recommendedName>
        <fullName evidence="2">NADPH-dependent FMN reductase-like domain-containing protein</fullName>
    </recommendedName>
</protein>
<dbReference type="eggNOG" id="COG0431">
    <property type="taxonomic scope" value="Bacteria"/>
</dbReference>
<keyword evidence="4" id="KW-1185">Reference proteome</keyword>
<reference evidence="3 4" key="1">
    <citation type="submission" date="2012-01" db="EMBL/GenBank/DDBJ databases">
        <title>The Genome Sequence of Scardovia wiggsiae F0424.</title>
        <authorList>
            <consortium name="The Broad Institute Genome Sequencing Platform"/>
            <person name="Earl A."/>
            <person name="Ward D."/>
            <person name="Feldgarden M."/>
            <person name="Gevers D."/>
            <person name="Izard J."/>
            <person name="Ganesan A."/>
            <person name="Baranova O.V."/>
            <person name="Blanton J.M."/>
            <person name="Tanner A.C."/>
            <person name="Mathney J."/>
            <person name="Dewhirst F.E."/>
            <person name="Young S.K."/>
            <person name="Zeng Q."/>
            <person name="Gargeya S."/>
            <person name="Fitzgerald M."/>
            <person name="Haas B."/>
            <person name="Abouelleil A."/>
            <person name="Alvarado L."/>
            <person name="Arachchi H.M."/>
            <person name="Berlin A."/>
            <person name="Chapman S.B."/>
            <person name="Gearin G."/>
            <person name="Goldberg J."/>
            <person name="Griggs A."/>
            <person name="Gujja S."/>
            <person name="Hansen M."/>
            <person name="Heiman D."/>
            <person name="Howarth C."/>
            <person name="Larimer J."/>
            <person name="Lui A."/>
            <person name="MacDonald P.J.P."/>
            <person name="McCowen C."/>
            <person name="Montmayeur A."/>
            <person name="Murphy C."/>
            <person name="Neiman D."/>
            <person name="Pearson M."/>
            <person name="Priest M."/>
            <person name="Roberts A."/>
            <person name="Saif S."/>
            <person name="Shea T."/>
            <person name="Sisk P."/>
            <person name="Stolte C."/>
            <person name="Sykes S."/>
            <person name="Wortman J."/>
            <person name="Nusbaum C."/>
            <person name="Birren B."/>
        </authorList>
    </citation>
    <scope>NUCLEOTIDE SEQUENCE [LARGE SCALE GENOMIC DNA]</scope>
    <source>
        <strain evidence="3 4">F0424</strain>
    </source>
</reference>
<dbReference type="GO" id="GO:0016491">
    <property type="term" value="F:oxidoreductase activity"/>
    <property type="evidence" value="ECO:0007669"/>
    <property type="project" value="InterPro"/>
</dbReference>
<accession>J0WZM2</accession>
<dbReference type="GO" id="GO:0010181">
    <property type="term" value="F:FMN binding"/>
    <property type="evidence" value="ECO:0007669"/>
    <property type="project" value="TreeGrafter"/>
</dbReference>
<dbReference type="EMBL" id="AGZS01000002">
    <property type="protein sequence ID" value="EJD65024.1"/>
    <property type="molecule type" value="Genomic_DNA"/>
</dbReference>
<organism evidence="3 4">
    <name type="scientific">Scardovia wiggsiae F0424</name>
    <dbReference type="NCBI Taxonomy" id="857290"/>
    <lineage>
        <taxon>Bacteria</taxon>
        <taxon>Bacillati</taxon>
        <taxon>Actinomycetota</taxon>
        <taxon>Actinomycetes</taxon>
        <taxon>Bifidobacteriales</taxon>
        <taxon>Bifidobacteriaceae</taxon>
        <taxon>Scardovia</taxon>
    </lineage>
</organism>
<comment type="caution">
    <text evidence="3">The sequence shown here is derived from an EMBL/GenBank/DDBJ whole genome shotgun (WGS) entry which is preliminary data.</text>
</comment>
<dbReference type="Pfam" id="PF03358">
    <property type="entry name" value="FMN_red"/>
    <property type="match status" value="1"/>
</dbReference>
<dbReference type="OrthoDB" id="9812295at2"/>